<dbReference type="RefSeq" id="WP_022863833.1">
    <property type="nucleotide sequence ID" value="NZ_ATVG01000019.1"/>
</dbReference>
<evidence type="ECO:0000256" key="1">
    <source>
        <dbReference type="SAM" id="MobiDB-lite"/>
    </source>
</evidence>
<organism evidence="2 3">
    <name type="scientific">Corynebacterium massiliense DSM 45435</name>
    <dbReference type="NCBI Taxonomy" id="1121364"/>
    <lineage>
        <taxon>Bacteria</taxon>
        <taxon>Bacillati</taxon>
        <taxon>Actinomycetota</taxon>
        <taxon>Actinomycetes</taxon>
        <taxon>Mycobacteriales</taxon>
        <taxon>Corynebacteriaceae</taxon>
        <taxon>Corynebacterium</taxon>
    </lineage>
</organism>
<name>A0ABY7U9L6_9CORY</name>
<evidence type="ECO:0000313" key="3">
    <source>
        <dbReference type="Proteomes" id="UP001220064"/>
    </source>
</evidence>
<proteinExistence type="predicted"/>
<keyword evidence="3" id="KW-1185">Reference proteome</keyword>
<dbReference type="EMBL" id="CP063189">
    <property type="protein sequence ID" value="WCZ32472.1"/>
    <property type="molecule type" value="Genomic_DNA"/>
</dbReference>
<accession>A0ABY7U9L6</accession>
<protein>
    <recommendedName>
        <fullName evidence="4">CsbD-like domain-containing protein</fullName>
    </recommendedName>
</protein>
<gene>
    <name evidence="2" type="ORF">CMASS_05145</name>
</gene>
<dbReference type="InterPro" id="IPR028037">
    <property type="entry name" value="Antitoxin_Rv0909/MT0933"/>
</dbReference>
<dbReference type="Proteomes" id="UP001220064">
    <property type="component" value="Chromosome"/>
</dbReference>
<evidence type="ECO:0008006" key="4">
    <source>
        <dbReference type="Google" id="ProtNLM"/>
    </source>
</evidence>
<feature type="region of interest" description="Disordered" evidence="1">
    <location>
        <begin position="1"/>
        <end position="45"/>
    </location>
</feature>
<evidence type="ECO:0000313" key="2">
    <source>
        <dbReference type="EMBL" id="WCZ32472.1"/>
    </source>
</evidence>
<dbReference type="Pfam" id="PF14013">
    <property type="entry name" value="MT0933_antitox"/>
    <property type="match status" value="1"/>
</dbReference>
<sequence>MGLMDKAKDALNTDQGRDAVSKGLDKAEDVAKDKLGEDKGEQIDQARQKIDEQLNQGGEGDDK</sequence>
<reference evidence="2 3" key="1">
    <citation type="submission" date="2020-10" db="EMBL/GenBank/DDBJ databases">
        <title>Complete genome sequence of Corynebacterium massiliense DSM 45435, type strain of Corynebacterium massiliense.</title>
        <authorList>
            <person name="Busche T."/>
            <person name="Kalinowski J."/>
            <person name="Ruckert C."/>
        </authorList>
    </citation>
    <scope>NUCLEOTIDE SEQUENCE [LARGE SCALE GENOMIC DNA]</scope>
    <source>
        <strain evidence="2 3">DSM 45435</strain>
    </source>
</reference>